<evidence type="ECO:0000313" key="6">
    <source>
        <dbReference type="EMBL" id="GAA4773919.1"/>
    </source>
</evidence>
<organism evidence="6 7">
    <name type="scientific">Microbacterium gilvum</name>
    <dbReference type="NCBI Taxonomy" id="1336204"/>
    <lineage>
        <taxon>Bacteria</taxon>
        <taxon>Bacillati</taxon>
        <taxon>Actinomycetota</taxon>
        <taxon>Actinomycetes</taxon>
        <taxon>Micrococcales</taxon>
        <taxon>Microbacteriaceae</taxon>
        <taxon>Microbacterium</taxon>
    </lineage>
</organism>
<dbReference type="InterPro" id="IPR036390">
    <property type="entry name" value="WH_DNA-bd_sf"/>
</dbReference>
<dbReference type="Proteomes" id="UP001501645">
    <property type="component" value="Unassembled WGS sequence"/>
</dbReference>
<evidence type="ECO:0000256" key="2">
    <source>
        <dbReference type="ARBA" id="ARBA00023015"/>
    </source>
</evidence>
<name>A0ABP9A668_9MICO</name>
<dbReference type="InterPro" id="IPR051446">
    <property type="entry name" value="HTH_trans_reg/aminotransferase"/>
</dbReference>
<keyword evidence="3" id="KW-0238">DNA-binding</keyword>
<dbReference type="InterPro" id="IPR036388">
    <property type="entry name" value="WH-like_DNA-bd_sf"/>
</dbReference>
<dbReference type="Gene3D" id="1.10.10.10">
    <property type="entry name" value="Winged helix-like DNA-binding domain superfamily/Winged helix DNA-binding domain"/>
    <property type="match status" value="1"/>
</dbReference>
<keyword evidence="4" id="KW-0804">Transcription</keyword>
<proteinExistence type="predicted"/>
<protein>
    <recommendedName>
        <fullName evidence="5">HTH gntR-type domain-containing protein</fullName>
    </recommendedName>
</protein>
<evidence type="ECO:0000259" key="5">
    <source>
        <dbReference type="PROSITE" id="PS50949"/>
    </source>
</evidence>
<sequence>MSADEIHRRFRGLIRSGLLGVGERLPTVRQTAGDFGVAPGTAARAYRRLEEEGLVVTRTAAGTRVAATAGALPAPVVRRIRQLVDDARSARVDLDELVDVLRLTWSRVV</sequence>
<gene>
    <name evidence="6" type="ORF">GCM10023351_17970</name>
</gene>
<keyword evidence="2" id="KW-0805">Transcription regulation</keyword>
<dbReference type="RefSeq" id="WP_345438234.1">
    <property type="nucleotide sequence ID" value="NZ_BAABKO010000002.1"/>
</dbReference>
<accession>A0ABP9A668</accession>
<feature type="domain" description="HTH gntR-type" evidence="5">
    <location>
        <begin position="1"/>
        <end position="68"/>
    </location>
</feature>
<dbReference type="PROSITE" id="PS50949">
    <property type="entry name" value="HTH_GNTR"/>
    <property type="match status" value="1"/>
</dbReference>
<evidence type="ECO:0000313" key="7">
    <source>
        <dbReference type="Proteomes" id="UP001501645"/>
    </source>
</evidence>
<evidence type="ECO:0000256" key="4">
    <source>
        <dbReference type="ARBA" id="ARBA00023163"/>
    </source>
</evidence>
<dbReference type="InterPro" id="IPR000524">
    <property type="entry name" value="Tscrpt_reg_HTH_GntR"/>
</dbReference>
<evidence type="ECO:0000256" key="1">
    <source>
        <dbReference type="ARBA" id="ARBA00022898"/>
    </source>
</evidence>
<dbReference type="SMART" id="SM00345">
    <property type="entry name" value="HTH_GNTR"/>
    <property type="match status" value="1"/>
</dbReference>
<dbReference type="SUPFAM" id="SSF46785">
    <property type="entry name" value="Winged helix' DNA-binding domain"/>
    <property type="match status" value="1"/>
</dbReference>
<comment type="caution">
    <text evidence="6">The sequence shown here is derived from an EMBL/GenBank/DDBJ whole genome shotgun (WGS) entry which is preliminary data.</text>
</comment>
<dbReference type="EMBL" id="BAABKO010000002">
    <property type="protein sequence ID" value="GAA4773919.1"/>
    <property type="molecule type" value="Genomic_DNA"/>
</dbReference>
<dbReference type="PANTHER" id="PTHR46577:SF1">
    <property type="entry name" value="HTH-TYPE TRANSCRIPTIONAL REGULATORY PROTEIN GABR"/>
    <property type="match status" value="1"/>
</dbReference>
<evidence type="ECO:0000256" key="3">
    <source>
        <dbReference type="ARBA" id="ARBA00023125"/>
    </source>
</evidence>
<reference evidence="7" key="1">
    <citation type="journal article" date="2019" name="Int. J. Syst. Evol. Microbiol.">
        <title>The Global Catalogue of Microorganisms (GCM) 10K type strain sequencing project: providing services to taxonomists for standard genome sequencing and annotation.</title>
        <authorList>
            <consortium name="The Broad Institute Genomics Platform"/>
            <consortium name="The Broad Institute Genome Sequencing Center for Infectious Disease"/>
            <person name="Wu L."/>
            <person name="Ma J."/>
        </authorList>
    </citation>
    <scope>NUCLEOTIDE SEQUENCE [LARGE SCALE GENOMIC DNA]</scope>
    <source>
        <strain evidence="7">JCM 18537</strain>
    </source>
</reference>
<dbReference type="PANTHER" id="PTHR46577">
    <property type="entry name" value="HTH-TYPE TRANSCRIPTIONAL REGULATORY PROTEIN GABR"/>
    <property type="match status" value="1"/>
</dbReference>
<keyword evidence="7" id="KW-1185">Reference proteome</keyword>
<dbReference type="Pfam" id="PF00392">
    <property type="entry name" value="GntR"/>
    <property type="match status" value="1"/>
</dbReference>
<dbReference type="CDD" id="cd07377">
    <property type="entry name" value="WHTH_GntR"/>
    <property type="match status" value="1"/>
</dbReference>
<keyword evidence="1" id="KW-0663">Pyridoxal phosphate</keyword>